<feature type="compositionally biased region" description="Low complexity" evidence="1">
    <location>
        <begin position="1"/>
        <end position="16"/>
    </location>
</feature>
<reference evidence="2" key="1">
    <citation type="submission" date="2020-02" db="EMBL/GenBank/DDBJ databases">
        <authorList>
            <person name="Meier V. D."/>
        </authorList>
    </citation>
    <scope>NUCLEOTIDE SEQUENCE</scope>
    <source>
        <strain evidence="2">AVDCRST_MAG03</strain>
    </source>
</reference>
<sequence>MKALLPKRPLAKLPDPSNSALPAEVARAGLEERGVECAGRFDR</sequence>
<protein>
    <submittedName>
        <fullName evidence="2">Uncharacterized protein</fullName>
    </submittedName>
</protein>
<proteinExistence type="predicted"/>
<name>A0A6J4Q5L4_9ACTN</name>
<dbReference type="AlphaFoldDB" id="A0A6J4Q5L4"/>
<evidence type="ECO:0000313" key="2">
    <source>
        <dbReference type="EMBL" id="CAA9435236.1"/>
    </source>
</evidence>
<feature type="region of interest" description="Disordered" evidence="1">
    <location>
        <begin position="1"/>
        <end position="20"/>
    </location>
</feature>
<organism evidence="2">
    <name type="scientific">uncultured Rubrobacteraceae bacterium</name>
    <dbReference type="NCBI Taxonomy" id="349277"/>
    <lineage>
        <taxon>Bacteria</taxon>
        <taxon>Bacillati</taxon>
        <taxon>Actinomycetota</taxon>
        <taxon>Rubrobacteria</taxon>
        <taxon>Rubrobacterales</taxon>
        <taxon>Rubrobacteraceae</taxon>
        <taxon>environmental samples</taxon>
    </lineage>
</organism>
<evidence type="ECO:0000256" key="1">
    <source>
        <dbReference type="SAM" id="MobiDB-lite"/>
    </source>
</evidence>
<gene>
    <name evidence="2" type="ORF">AVDCRST_MAG03-3468</name>
</gene>
<dbReference type="EMBL" id="CADCUT010000209">
    <property type="protein sequence ID" value="CAA9435236.1"/>
    <property type="molecule type" value="Genomic_DNA"/>
</dbReference>
<accession>A0A6J4Q5L4</accession>